<proteinExistence type="inferred from homology"/>
<dbReference type="Proteomes" id="UP000323046">
    <property type="component" value="Chromosome"/>
</dbReference>
<dbReference type="Pfam" id="PF13371">
    <property type="entry name" value="TPR_9"/>
    <property type="match status" value="1"/>
</dbReference>
<dbReference type="Pfam" id="PF13369">
    <property type="entry name" value="Transglut_core2"/>
    <property type="match status" value="1"/>
</dbReference>
<gene>
    <name evidence="3" type="ORF">DEJ47_25205</name>
</gene>
<evidence type="ECO:0000313" key="4">
    <source>
        <dbReference type="Proteomes" id="UP000323046"/>
    </source>
</evidence>
<dbReference type="InterPro" id="IPR032698">
    <property type="entry name" value="SirB1_N"/>
</dbReference>
<evidence type="ECO:0000259" key="2">
    <source>
        <dbReference type="Pfam" id="PF13369"/>
    </source>
</evidence>
<feature type="domain" description="Protein SirB1 N-terminal" evidence="2">
    <location>
        <begin position="48"/>
        <end position="200"/>
    </location>
</feature>
<dbReference type="PANTHER" id="PTHR31350">
    <property type="entry name" value="SI:DKEY-261L7.2"/>
    <property type="match status" value="1"/>
</dbReference>
<accession>A0A5P2BH17</accession>
<dbReference type="EMBL" id="CP029193">
    <property type="protein sequence ID" value="QES29290.1"/>
    <property type="molecule type" value="Genomic_DNA"/>
</dbReference>
<keyword evidence="4" id="KW-1185">Reference proteome</keyword>
<protein>
    <recommendedName>
        <fullName evidence="2">Protein SirB1 N-terminal domain-containing protein</fullName>
    </recommendedName>
</protein>
<organism evidence="3 4">
    <name type="scientific">Streptomyces venezuelae</name>
    <dbReference type="NCBI Taxonomy" id="54571"/>
    <lineage>
        <taxon>Bacteria</taxon>
        <taxon>Bacillati</taxon>
        <taxon>Actinomycetota</taxon>
        <taxon>Actinomycetes</taxon>
        <taxon>Kitasatosporales</taxon>
        <taxon>Streptomycetaceae</taxon>
        <taxon>Streptomyces</taxon>
    </lineage>
</organism>
<dbReference type="PANTHER" id="PTHR31350:SF21">
    <property type="entry name" value="F-BOX ONLY PROTEIN 21"/>
    <property type="match status" value="1"/>
</dbReference>
<sequence>MHPRPPGTTEWRRLFAAEAGSPRPDLSLLCLLIGTEADPSLDEADIDAARRMLDRLAEQVAPGHRTGRPPDPLAWAVALAELLGQGFGFKGGPGDYQRLESSLLHQVLRRRRGLPILLSVVWMEVARRAGAPVHGVALPGHFVVGFGPPEERVLVDPFGGGRLLTGMDVELLVAAATGTPLAPSMLGVAEPLDIVARILNNIRAWAASRPERSDVSLWAVDLCLLLPSPSPRLHYERAQLLVQKGEYEAGARELDTYADEVAALDPVTADRVRRQAQGARAMLN</sequence>
<comment type="similarity">
    <text evidence="1">Belongs to the UPF0162 family.</text>
</comment>
<dbReference type="RefSeq" id="WP_150171891.1">
    <property type="nucleotide sequence ID" value="NZ_CP029193.1"/>
</dbReference>
<evidence type="ECO:0000313" key="3">
    <source>
        <dbReference type="EMBL" id="QES29290.1"/>
    </source>
</evidence>
<reference evidence="3 4" key="1">
    <citation type="submission" date="2018-05" db="EMBL/GenBank/DDBJ databases">
        <title>Streptomyces venezuelae.</title>
        <authorList>
            <person name="Kim W."/>
            <person name="Lee N."/>
            <person name="Cho B.-K."/>
        </authorList>
    </citation>
    <scope>NUCLEOTIDE SEQUENCE [LARGE SCALE GENOMIC DNA]</scope>
    <source>
        <strain evidence="3 4">ATCC 14583</strain>
    </source>
</reference>
<name>A0A5P2BH17_STRVZ</name>
<dbReference type="AlphaFoldDB" id="A0A5P2BH17"/>
<dbReference type="OrthoDB" id="232498at2"/>
<evidence type="ECO:0000256" key="1">
    <source>
        <dbReference type="ARBA" id="ARBA00007100"/>
    </source>
</evidence>